<dbReference type="Proteomes" id="UP000265618">
    <property type="component" value="Unassembled WGS sequence"/>
</dbReference>
<proteinExistence type="predicted"/>
<comment type="caution">
    <text evidence="4">The sequence shown here is derived from an EMBL/GenBank/DDBJ whole genome shotgun (WGS) entry which is preliminary data.</text>
</comment>
<sequence length="113" mass="12509">MEVEGDSVHETLYIKNLNDHVSKKDLTESLYHLFSSHGRVISVVCKRGPMRGQAFVVFSKPEEAAGAMQRFQGMNVFGKDMVIEFARNRSASAAAHCGEFATAMLTKTAKDKL</sequence>
<dbReference type="InterPro" id="IPR000504">
    <property type="entry name" value="RRM_dom"/>
</dbReference>
<dbReference type="GO" id="GO:0005689">
    <property type="term" value="C:U12-type spliceosomal complex"/>
    <property type="evidence" value="ECO:0007669"/>
    <property type="project" value="TreeGrafter"/>
</dbReference>
<protein>
    <submittedName>
        <fullName evidence="4">U1 small nuclear ribonucleoprotein A/U2 small nuclear ribonucleoprotein B</fullName>
    </submittedName>
</protein>
<dbReference type="PANTHER" id="PTHR16105">
    <property type="entry name" value="RNA-BINDING REGION-CONTAINING PROTEIN 3"/>
    <property type="match status" value="1"/>
</dbReference>
<dbReference type="GO" id="GO:0030626">
    <property type="term" value="F:U12 snRNA binding"/>
    <property type="evidence" value="ECO:0007669"/>
    <property type="project" value="TreeGrafter"/>
</dbReference>
<dbReference type="InterPro" id="IPR012677">
    <property type="entry name" value="Nucleotide-bd_a/b_plait_sf"/>
</dbReference>
<reference evidence="4 5" key="1">
    <citation type="journal article" date="2018" name="PLoS ONE">
        <title>The draft genome of Kipferlia bialata reveals reductive genome evolution in fornicate parasites.</title>
        <authorList>
            <person name="Tanifuji G."/>
            <person name="Takabayashi S."/>
            <person name="Kume K."/>
            <person name="Takagi M."/>
            <person name="Nakayama T."/>
            <person name="Kamikawa R."/>
            <person name="Inagaki Y."/>
            <person name="Hashimoto T."/>
        </authorList>
    </citation>
    <scope>NUCLEOTIDE SEQUENCE [LARGE SCALE GENOMIC DNA]</scope>
    <source>
        <strain evidence="4">NY0173</strain>
    </source>
</reference>
<dbReference type="GO" id="GO:0000398">
    <property type="term" value="P:mRNA splicing, via spliceosome"/>
    <property type="evidence" value="ECO:0007669"/>
    <property type="project" value="TreeGrafter"/>
</dbReference>
<dbReference type="SUPFAM" id="SSF54928">
    <property type="entry name" value="RNA-binding domain, RBD"/>
    <property type="match status" value="1"/>
</dbReference>
<evidence type="ECO:0000256" key="1">
    <source>
        <dbReference type="ARBA" id="ARBA00022884"/>
    </source>
</evidence>
<evidence type="ECO:0000259" key="3">
    <source>
        <dbReference type="PROSITE" id="PS50102"/>
    </source>
</evidence>
<name>A0A391NTR9_9EUKA</name>
<dbReference type="AlphaFoldDB" id="A0A391NTR9"/>
<accession>A0A391NTR9</accession>
<dbReference type="InterPro" id="IPR035979">
    <property type="entry name" value="RBD_domain_sf"/>
</dbReference>
<dbReference type="SMART" id="SM00360">
    <property type="entry name" value="RRM"/>
    <property type="match status" value="1"/>
</dbReference>
<dbReference type="PROSITE" id="PS50102">
    <property type="entry name" value="RRM"/>
    <property type="match status" value="1"/>
</dbReference>
<organism evidence="4 5">
    <name type="scientific">Kipferlia bialata</name>
    <dbReference type="NCBI Taxonomy" id="797122"/>
    <lineage>
        <taxon>Eukaryota</taxon>
        <taxon>Metamonada</taxon>
        <taxon>Carpediemonas-like organisms</taxon>
        <taxon>Kipferlia</taxon>
    </lineage>
</organism>
<dbReference type="GO" id="GO:0097157">
    <property type="term" value="F:pre-mRNA intronic binding"/>
    <property type="evidence" value="ECO:0007669"/>
    <property type="project" value="TreeGrafter"/>
</dbReference>
<dbReference type="InterPro" id="IPR045164">
    <property type="entry name" value="RBM41/RNPC3"/>
</dbReference>
<evidence type="ECO:0000313" key="4">
    <source>
        <dbReference type="EMBL" id="GCA62638.1"/>
    </source>
</evidence>
<feature type="domain" description="RRM" evidence="3">
    <location>
        <begin position="10"/>
        <end position="88"/>
    </location>
</feature>
<dbReference type="OrthoDB" id="277802at2759"/>
<dbReference type="Gene3D" id="3.30.70.330">
    <property type="match status" value="1"/>
</dbReference>
<gene>
    <name evidence="4" type="ORF">KIPB_004803</name>
</gene>
<keyword evidence="4" id="KW-0687">Ribonucleoprotein</keyword>
<keyword evidence="1 2" id="KW-0694">RNA-binding</keyword>
<dbReference type="PANTHER" id="PTHR16105:SF0">
    <property type="entry name" value="RNA-BINDING REGION-CONTAINING PROTEIN 3"/>
    <property type="match status" value="1"/>
</dbReference>
<keyword evidence="5" id="KW-1185">Reference proteome</keyword>
<evidence type="ECO:0000256" key="2">
    <source>
        <dbReference type="PROSITE-ProRule" id="PRU00176"/>
    </source>
</evidence>
<dbReference type="EMBL" id="BDIP01001064">
    <property type="protein sequence ID" value="GCA62638.1"/>
    <property type="molecule type" value="Genomic_DNA"/>
</dbReference>
<dbReference type="Pfam" id="PF00076">
    <property type="entry name" value="RRM_1"/>
    <property type="match status" value="1"/>
</dbReference>
<evidence type="ECO:0000313" key="5">
    <source>
        <dbReference type="Proteomes" id="UP000265618"/>
    </source>
</evidence>